<evidence type="ECO:0000256" key="1">
    <source>
        <dbReference type="ARBA" id="ARBA00011046"/>
    </source>
</evidence>
<dbReference type="Gene3D" id="1.10.10.10">
    <property type="entry name" value="Winged helix-like DNA-binding domain superfamily/Winged helix DNA-binding domain"/>
    <property type="match status" value="1"/>
</dbReference>
<dbReference type="GO" id="GO:0045892">
    <property type="term" value="P:negative regulation of DNA-templated transcription"/>
    <property type="evidence" value="ECO:0007669"/>
    <property type="project" value="InterPro"/>
</dbReference>
<dbReference type="InterPro" id="IPR036390">
    <property type="entry name" value="WH_DNA-bd_sf"/>
</dbReference>
<organism evidence="5 6">
    <name type="scientific">Polystyrenella longa</name>
    <dbReference type="NCBI Taxonomy" id="2528007"/>
    <lineage>
        <taxon>Bacteria</taxon>
        <taxon>Pseudomonadati</taxon>
        <taxon>Planctomycetota</taxon>
        <taxon>Planctomycetia</taxon>
        <taxon>Planctomycetales</taxon>
        <taxon>Planctomycetaceae</taxon>
        <taxon>Polystyrenella</taxon>
    </lineage>
</organism>
<protein>
    <submittedName>
        <fullName evidence="5">Penicillinase repressor</fullName>
    </submittedName>
</protein>
<dbReference type="KEGG" id="plon:Pla110_29050"/>
<keyword evidence="4" id="KW-0804">Transcription</keyword>
<dbReference type="Pfam" id="PF03965">
    <property type="entry name" value="Penicillinase_R"/>
    <property type="match status" value="1"/>
</dbReference>
<dbReference type="RefSeq" id="WP_144996374.1">
    <property type="nucleotide sequence ID" value="NZ_CP036281.1"/>
</dbReference>
<reference evidence="5 6" key="1">
    <citation type="submission" date="2019-02" db="EMBL/GenBank/DDBJ databases">
        <title>Deep-cultivation of Planctomycetes and their phenomic and genomic characterization uncovers novel biology.</title>
        <authorList>
            <person name="Wiegand S."/>
            <person name="Jogler M."/>
            <person name="Boedeker C."/>
            <person name="Pinto D."/>
            <person name="Vollmers J."/>
            <person name="Rivas-Marin E."/>
            <person name="Kohn T."/>
            <person name="Peeters S.H."/>
            <person name="Heuer A."/>
            <person name="Rast P."/>
            <person name="Oberbeckmann S."/>
            <person name="Bunk B."/>
            <person name="Jeske O."/>
            <person name="Meyerdierks A."/>
            <person name="Storesund J.E."/>
            <person name="Kallscheuer N."/>
            <person name="Luecker S."/>
            <person name="Lage O.M."/>
            <person name="Pohl T."/>
            <person name="Merkel B.J."/>
            <person name="Hornburger P."/>
            <person name="Mueller R.-W."/>
            <person name="Bruemmer F."/>
            <person name="Labrenz M."/>
            <person name="Spormann A.M."/>
            <person name="Op den Camp H."/>
            <person name="Overmann J."/>
            <person name="Amann R."/>
            <person name="Jetten M.S.M."/>
            <person name="Mascher T."/>
            <person name="Medema M.H."/>
            <person name="Devos D.P."/>
            <person name="Kaster A.-K."/>
            <person name="Ovreas L."/>
            <person name="Rohde M."/>
            <person name="Galperin M.Y."/>
            <person name="Jogler C."/>
        </authorList>
    </citation>
    <scope>NUCLEOTIDE SEQUENCE [LARGE SCALE GENOMIC DNA]</scope>
    <source>
        <strain evidence="5 6">Pla110</strain>
    </source>
</reference>
<keyword evidence="2" id="KW-0805">Transcription regulation</keyword>
<evidence type="ECO:0000313" key="5">
    <source>
        <dbReference type="EMBL" id="QDU81167.1"/>
    </source>
</evidence>
<evidence type="ECO:0000256" key="3">
    <source>
        <dbReference type="ARBA" id="ARBA00023125"/>
    </source>
</evidence>
<dbReference type="EMBL" id="CP036281">
    <property type="protein sequence ID" value="QDU81167.1"/>
    <property type="molecule type" value="Genomic_DNA"/>
</dbReference>
<keyword evidence="3" id="KW-0238">DNA-binding</keyword>
<accession>A0A518CPK8</accession>
<proteinExistence type="inferred from homology"/>
<name>A0A518CPK8_9PLAN</name>
<evidence type="ECO:0000313" key="6">
    <source>
        <dbReference type="Proteomes" id="UP000317178"/>
    </source>
</evidence>
<dbReference type="AlphaFoldDB" id="A0A518CPK8"/>
<comment type="similarity">
    <text evidence="1">Belongs to the BlaI transcriptional regulatory family.</text>
</comment>
<dbReference type="OrthoDB" id="279010at2"/>
<dbReference type="SUPFAM" id="SSF46785">
    <property type="entry name" value="Winged helix' DNA-binding domain"/>
    <property type="match status" value="1"/>
</dbReference>
<gene>
    <name evidence="5" type="ORF">Pla110_29050</name>
</gene>
<sequence length="131" mass="14761">MKAQKKSHTQLARRERQIMEAIYNLKEASVSDVLKQLPDPPSYSAIRAMMRLLEEKGHLKHRQVGTKYVYRPTESKETVRKSVLKHVVTSLFDNSTENAFAALLDISSSNLTKSELKSISTMIDGAKANAK</sequence>
<evidence type="ECO:0000256" key="2">
    <source>
        <dbReference type="ARBA" id="ARBA00023015"/>
    </source>
</evidence>
<evidence type="ECO:0000256" key="4">
    <source>
        <dbReference type="ARBA" id="ARBA00023163"/>
    </source>
</evidence>
<dbReference type="InterPro" id="IPR005650">
    <property type="entry name" value="BlaI_family"/>
</dbReference>
<dbReference type="InterPro" id="IPR036388">
    <property type="entry name" value="WH-like_DNA-bd_sf"/>
</dbReference>
<dbReference type="Proteomes" id="UP000317178">
    <property type="component" value="Chromosome"/>
</dbReference>
<keyword evidence="6" id="KW-1185">Reference proteome</keyword>
<dbReference type="GO" id="GO:0003677">
    <property type="term" value="F:DNA binding"/>
    <property type="evidence" value="ECO:0007669"/>
    <property type="project" value="UniProtKB-KW"/>
</dbReference>